<gene>
    <name evidence="3" type="ORF">AN618_23840</name>
</gene>
<sequence>MRMEKTLLYLMTFLVITALITPITFAFAATGDDNIPTVDSVMERINDGKRFSISLEEFTNITIDLAIKIIKVLQTIAAPIAIISMIIGAIAYVVGLISMNSHLRQAGTGSMVGGVVFLLVIRLAPIIVATVEGFVK</sequence>
<feature type="transmembrane region" description="Helical" evidence="1">
    <location>
        <begin position="111"/>
        <end position="131"/>
    </location>
</feature>
<proteinExistence type="predicted"/>
<feature type="signal peptide" evidence="2">
    <location>
        <begin position="1"/>
        <end position="28"/>
    </location>
</feature>
<keyword evidence="1" id="KW-1133">Transmembrane helix</keyword>
<dbReference type="STRING" id="520764.AN618_23840"/>
<keyword evidence="1" id="KW-0812">Transmembrane</keyword>
<keyword evidence="4" id="KW-1185">Reference proteome</keyword>
<evidence type="ECO:0000313" key="3">
    <source>
        <dbReference type="EMBL" id="KXG74170.1"/>
    </source>
</evidence>
<dbReference type="Proteomes" id="UP000070427">
    <property type="component" value="Unassembled WGS sequence"/>
</dbReference>
<evidence type="ECO:0000313" key="4">
    <source>
        <dbReference type="Proteomes" id="UP000070427"/>
    </source>
</evidence>
<protein>
    <recommendedName>
        <fullName evidence="5">TrbC/VIRB2 family protein</fullName>
    </recommendedName>
</protein>
<feature type="transmembrane region" description="Helical" evidence="1">
    <location>
        <begin position="76"/>
        <end position="99"/>
    </location>
</feature>
<evidence type="ECO:0008006" key="5">
    <source>
        <dbReference type="Google" id="ProtNLM"/>
    </source>
</evidence>
<dbReference type="RefSeq" id="WP_066355481.1">
    <property type="nucleotide sequence ID" value="NZ_LOED01000056.1"/>
</dbReference>
<dbReference type="InParanoid" id="A0A140L0U5"/>
<reference evidence="3 4" key="1">
    <citation type="submission" date="2015-12" db="EMBL/GenBank/DDBJ databases">
        <title>Draft genome sequnece of Fervidicola ferrireducens strain Y170.</title>
        <authorList>
            <person name="Patel B.K."/>
        </authorList>
    </citation>
    <scope>NUCLEOTIDE SEQUENCE [LARGE SCALE GENOMIC DNA]</scope>
    <source>
        <strain evidence="3 4">Y170</strain>
    </source>
</reference>
<dbReference type="AlphaFoldDB" id="A0A140L0U5"/>
<organism evidence="3 4">
    <name type="scientific">Fervidicola ferrireducens</name>
    <dbReference type="NCBI Taxonomy" id="520764"/>
    <lineage>
        <taxon>Bacteria</taxon>
        <taxon>Bacillati</taxon>
        <taxon>Bacillota</taxon>
        <taxon>Clostridia</taxon>
        <taxon>Thermosediminibacterales</taxon>
        <taxon>Thermosediminibacteraceae</taxon>
        <taxon>Fervidicola</taxon>
    </lineage>
</organism>
<feature type="chain" id="PRO_5007491464" description="TrbC/VIRB2 family protein" evidence="2">
    <location>
        <begin position="29"/>
        <end position="136"/>
    </location>
</feature>
<keyword evidence="1" id="KW-0472">Membrane</keyword>
<accession>A0A140L0U5</accession>
<keyword evidence="2" id="KW-0732">Signal</keyword>
<name>A0A140L0U5_9FIRM</name>
<comment type="caution">
    <text evidence="3">The sequence shown here is derived from an EMBL/GenBank/DDBJ whole genome shotgun (WGS) entry which is preliminary data.</text>
</comment>
<evidence type="ECO:0000256" key="1">
    <source>
        <dbReference type="SAM" id="Phobius"/>
    </source>
</evidence>
<dbReference type="EMBL" id="LOED01000056">
    <property type="protein sequence ID" value="KXG74170.1"/>
    <property type="molecule type" value="Genomic_DNA"/>
</dbReference>
<evidence type="ECO:0000256" key="2">
    <source>
        <dbReference type="SAM" id="SignalP"/>
    </source>
</evidence>